<dbReference type="CDD" id="cd00377">
    <property type="entry name" value="ICL_PEPM"/>
    <property type="match status" value="1"/>
</dbReference>
<organism evidence="1 2">
    <name type="scientific">Actinomadura rugatobispora</name>
    <dbReference type="NCBI Taxonomy" id="1994"/>
    <lineage>
        <taxon>Bacteria</taxon>
        <taxon>Bacillati</taxon>
        <taxon>Actinomycetota</taxon>
        <taxon>Actinomycetes</taxon>
        <taxon>Streptosporangiales</taxon>
        <taxon>Thermomonosporaceae</taxon>
        <taxon>Actinomadura</taxon>
    </lineage>
</organism>
<comment type="caution">
    <text evidence="1">The sequence shown here is derived from an EMBL/GenBank/DDBJ whole genome shotgun (WGS) entry which is preliminary data.</text>
</comment>
<dbReference type="Pfam" id="PF13714">
    <property type="entry name" value="PEP_mutase"/>
    <property type="match status" value="1"/>
</dbReference>
<accession>A0ABW1A2R7</accession>
<evidence type="ECO:0000313" key="2">
    <source>
        <dbReference type="Proteomes" id="UP001596074"/>
    </source>
</evidence>
<gene>
    <name evidence="1" type="ORF">ACFPZN_26940</name>
</gene>
<dbReference type="Proteomes" id="UP001596074">
    <property type="component" value="Unassembled WGS sequence"/>
</dbReference>
<reference evidence="2" key="1">
    <citation type="journal article" date="2019" name="Int. J. Syst. Evol. Microbiol.">
        <title>The Global Catalogue of Microorganisms (GCM) 10K type strain sequencing project: providing services to taxonomists for standard genome sequencing and annotation.</title>
        <authorList>
            <consortium name="The Broad Institute Genomics Platform"/>
            <consortium name="The Broad Institute Genome Sequencing Center for Infectious Disease"/>
            <person name="Wu L."/>
            <person name="Ma J."/>
        </authorList>
    </citation>
    <scope>NUCLEOTIDE SEQUENCE [LARGE SCALE GENOMIC DNA]</scope>
    <source>
        <strain evidence="2">KCTC 42087</strain>
    </source>
</reference>
<proteinExistence type="predicted"/>
<dbReference type="Gene3D" id="3.20.20.60">
    <property type="entry name" value="Phosphoenolpyruvate-binding domains"/>
    <property type="match status" value="1"/>
</dbReference>
<dbReference type="PANTHER" id="PTHR42905">
    <property type="entry name" value="PHOSPHOENOLPYRUVATE CARBOXYLASE"/>
    <property type="match status" value="1"/>
</dbReference>
<dbReference type="InterPro" id="IPR039556">
    <property type="entry name" value="ICL/PEPM"/>
</dbReference>
<sequence length="290" mass="30774">MSGLRALLGAGRPLVVPGAANALTARVIEDCGFESLYVTGAGVANTHLGVPDIGLLTFGEMLAHVAAIREAVSVPLIVDADTGFGNPINVRRTVRDLERAGAAAIQIEDQTFPKRCGHFAGKGVVPAAEMIAKIRAAVDARRDDGTLIVARTDARAVAGLDEACDRANAYRDAGADVVFVEAPRSEAEVEAVAARVRGPQVINLVHGGVTPMLPERRLRELGFAIVLHANLPLLAGLKGVQDALRTLRAGTVPGEERLASWEERQRLVRRAEFEELEARYATPSPEEGTS</sequence>
<protein>
    <submittedName>
        <fullName evidence="1">Oxaloacetate decarboxylase</fullName>
    </submittedName>
</protein>
<keyword evidence="2" id="KW-1185">Reference proteome</keyword>
<dbReference type="RefSeq" id="WP_378284990.1">
    <property type="nucleotide sequence ID" value="NZ_JBHSON010000041.1"/>
</dbReference>
<dbReference type="InterPro" id="IPR015813">
    <property type="entry name" value="Pyrv/PenolPyrv_kinase-like_dom"/>
</dbReference>
<dbReference type="SUPFAM" id="SSF51621">
    <property type="entry name" value="Phosphoenolpyruvate/pyruvate domain"/>
    <property type="match status" value="1"/>
</dbReference>
<evidence type="ECO:0000313" key="1">
    <source>
        <dbReference type="EMBL" id="MFC5749272.1"/>
    </source>
</evidence>
<name>A0ABW1A2R7_9ACTN</name>
<dbReference type="InterPro" id="IPR040442">
    <property type="entry name" value="Pyrv_kinase-like_dom_sf"/>
</dbReference>
<dbReference type="EMBL" id="JBHSON010000041">
    <property type="protein sequence ID" value="MFC5749272.1"/>
    <property type="molecule type" value="Genomic_DNA"/>
</dbReference>
<dbReference type="PANTHER" id="PTHR42905:SF5">
    <property type="entry name" value="CARBOXYVINYL-CARBOXYPHOSPHONATE PHOSPHORYLMUTASE, CHLOROPLASTIC"/>
    <property type="match status" value="1"/>
</dbReference>